<dbReference type="Gene3D" id="3.90.770.10">
    <property type="entry name" value="3-hydroxy-3-methylglutaryl-coenzyme A Reductase, Chain A, domain 2"/>
    <property type="match status" value="1"/>
</dbReference>
<evidence type="ECO:0000256" key="1">
    <source>
        <dbReference type="ARBA" id="ARBA00007661"/>
    </source>
</evidence>
<sequence length="415" mass="44553">MKIPRHAENDFLPDAIKTRQEWLVEQIGRDLPYLFNRLPTPPSSLVGTIENYVGMAGVPIGLAGPLHIEGSHAKGDFIVPLATTEGALVASFSRGMQALTEAGGCNVFSPTNVWSTEGSKNTYYKFRGNALTKISAVWLHRASDALLFDEWLRQHTEKIAEVTNSTSRFAKLKEVTPIFQGSIVGLAFRYETGNAMGLNMATKANEAACTYIRTHADNLVGGYFNTLGGDKRFVPDEAKGRYVTASAVLPAELIMRRFRSTPERMQRFLQACHLILGQRGATGQNIHIANALTAFFIACGQDPAFVTVSFFNASTSFEINTEGALVASVTLPNIIVGSIGGGTKLPVQRECLAMIGCEDDASKLAEICAAVALAGEISVAGAVSAGEFTRAHTQLGRGLHDSDFGDVPKVVGTPL</sequence>
<dbReference type="OrthoDB" id="9794902at2"/>
<dbReference type="RefSeq" id="WP_047962098.1">
    <property type="nucleotide sequence ID" value="NZ_CAWMBG010000022.1"/>
</dbReference>
<dbReference type="PATRIC" id="fig|880157.4.peg.841"/>
<gene>
    <name evidence="3" type="ORF">AB204_04035</name>
</gene>
<dbReference type="STRING" id="880157.AB204_04035"/>
<dbReference type="InterPro" id="IPR009029">
    <property type="entry name" value="HMG_CoA_Rdtase_sub-bd_dom_sf"/>
</dbReference>
<keyword evidence="4" id="KW-1185">Reference proteome</keyword>
<name>A0A0J5FVZ4_9GAMM</name>
<dbReference type="PROSITE" id="PS50065">
    <property type="entry name" value="HMG_COA_REDUCTASE_4"/>
    <property type="match status" value="1"/>
</dbReference>
<protein>
    <submittedName>
        <fullName evidence="3">Hydroxymethylglutaryl-CoA reductase</fullName>
    </submittedName>
</protein>
<dbReference type="InterPro" id="IPR009023">
    <property type="entry name" value="HMG_CoA_Rdtase_NAD(P)-bd_sf"/>
</dbReference>
<proteinExistence type="inferred from homology"/>
<dbReference type="SUPFAM" id="SSF56542">
    <property type="entry name" value="Substrate-binding domain of HMG-CoA reductase"/>
    <property type="match status" value="1"/>
</dbReference>
<dbReference type="GO" id="GO:0015936">
    <property type="term" value="P:coenzyme A metabolic process"/>
    <property type="evidence" value="ECO:0007669"/>
    <property type="project" value="InterPro"/>
</dbReference>
<dbReference type="Proteomes" id="UP000036277">
    <property type="component" value="Unassembled WGS sequence"/>
</dbReference>
<dbReference type="AlphaFoldDB" id="A0A0J5FVZ4"/>
<dbReference type="PANTHER" id="PTHR10572">
    <property type="entry name" value="3-HYDROXY-3-METHYLGLUTARYL-COENZYME A REDUCTASE"/>
    <property type="match status" value="1"/>
</dbReference>
<dbReference type="GO" id="GO:0004420">
    <property type="term" value="F:hydroxymethylglutaryl-CoA reductase (NADPH) activity"/>
    <property type="evidence" value="ECO:0007669"/>
    <property type="project" value="InterPro"/>
</dbReference>
<keyword evidence="2" id="KW-0560">Oxidoreductase</keyword>
<dbReference type="EMBL" id="LFCV01000022">
    <property type="protein sequence ID" value="KMJ46374.1"/>
    <property type="molecule type" value="Genomic_DNA"/>
</dbReference>
<evidence type="ECO:0000313" key="4">
    <source>
        <dbReference type="Proteomes" id="UP000036277"/>
    </source>
</evidence>
<reference evidence="3 4" key="1">
    <citation type="submission" date="2015-06" db="EMBL/GenBank/DDBJ databases">
        <title>Draft Whole-Genome Sequence of the Entomopathogenic Bacterium Xenorhabdus khoisanae.</title>
        <authorList>
            <person name="Naidoo S."/>
            <person name="Featherston J."/>
            <person name="Gray V.M."/>
        </authorList>
    </citation>
    <scope>NUCLEOTIDE SEQUENCE [LARGE SCALE GENOMIC DNA]</scope>
    <source>
        <strain evidence="3 4">MCB</strain>
    </source>
</reference>
<dbReference type="Gene3D" id="3.30.70.420">
    <property type="entry name" value="Hydroxymethylglutaryl-CoA reductase, class I/II, NAD/NADP-binding domain"/>
    <property type="match status" value="1"/>
</dbReference>
<dbReference type="Pfam" id="PF00368">
    <property type="entry name" value="HMG-CoA_red"/>
    <property type="match status" value="1"/>
</dbReference>
<evidence type="ECO:0000256" key="2">
    <source>
        <dbReference type="ARBA" id="ARBA00023002"/>
    </source>
</evidence>
<dbReference type="PRINTS" id="PR00071">
    <property type="entry name" value="HMGCOARDTASE"/>
</dbReference>
<comment type="caution">
    <text evidence="3">The sequence shown here is derived from an EMBL/GenBank/DDBJ whole genome shotgun (WGS) entry which is preliminary data.</text>
</comment>
<organism evidence="3 4">
    <name type="scientific">Xenorhabdus khoisanae</name>
    <dbReference type="NCBI Taxonomy" id="880157"/>
    <lineage>
        <taxon>Bacteria</taxon>
        <taxon>Pseudomonadati</taxon>
        <taxon>Pseudomonadota</taxon>
        <taxon>Gammaproteobacteria</taxon>
        <taxon>Enterobacterales</taxon>
        <taxon>Morganellaceae</taxon>
        <taxon>Xenorhabdus</taxon>
    </lineage>
</organism>
<dbReference type="PANTHER" id="PTHR10572:SF24">
    <property type="entry name" value="3-HYDROXY-3-METHYLGLUTARYL-COENZYME A REDUCTASE"/>
    <property type="match status" value="1"/>
</dbReference>
<dbReference type="InterPro" id="IPR023074">
    <property type="entry name" value="HMG_CoA_Rdtase_cat_sf"/>
</dbReference>
<comment type="similarity">
    <text evidence="1">Belongs to the HMG-CoA reductase family.</text>
</comment>
<dbReference type="PROSITE" id="PS00318">
    <property type="entry name" value="HMG_COA_REDUCTASE_2"/>
    <property type="match status" value="1"/>
</dbReference>
<dbReference type="SUPFAM" id="SSF55035">
    <property type="entry name" value="NAD-binding domain of HMG-CoA reductase"/>
    <property type="match status" value="1"/>
</dbReference>
<evidence type="ECO:0000313" key="3">
    <source>
        <dbReference type="EMBL" id="KMJ46374.1"/>
    </source>
</evidence>
<accession>A0A0J5FVZ4</accession>
<dbReference type="InterPro" id="IPR002202">
    <property type="entry name" value="HMG_CoA_Rdtase"/>
</dbReference>
<dbReference type="InterPro" id="IPR023076">
    <property type="entry name" value="HMG_CoA_Rdtase_CS"/>
</dbReference>